<evidence type="ECO:0000256" key="2">
    <source>
        <dbReference type="ARBA" id="ARBA00022723"/>
    </source>
</evidence>
<evidence type="ECO:0000256" key="6">
    <source>
        <dbReference type="ARBA" id="ARBA00023118"/>
    </source>
</evidence>
<evidence type="ECO:0000256" key="7">
    <source>
        <dbReference type="ARBA" id="ARBA00023125"/>
    </source>
</evidence>
<feature type="binding site" evidence="10">
    <location>
        <position position="648"/>
    </location>
    <ligand>
        <name>Mn(2+)</name>
        <dbReference type="ChEBI" id="CHEBI:29035"/>
    </ligand>
</feature>
<evidence type="ECO:0000313" key="12">
    <source>
        <dbReference type="EMBL" id="ECW8954155.1"/>
    </source>
</evidence>
<dbReference type="EMBL" id="AAKYAN010000002">
    <property type="protein sequence ID" value="ECW8954155.1"/>
    <property type="molecule type" value="Genomic_DNA"/>
</dbReference>
<feature type="binding site" evidence="10">
    <location>
        <position position="570"/>
    </location>
    <ligand>
        <name>Mn(2+)</name>
        <dbReference type="ChEBI" id="CHEBI:29035"/>
    </ligand>
</feature>
<dbReference type="InterPro" id="IPR000477">
    <property type="entry name" value="RT_dom"/>
</dbReference>
<organism evidence="12 13">
    <name type="scientific">Campylobacter lari</name>
    <dbReference type="NCBI Taxonomy" id="201"/>
    <lineage>
        <taxon>Bacteria</taxon>
        <taxon>Pseudomonadati</taxon>
        <taxon>Campylobacterota</taxon>
        <taxon>Epsilonproteobacteria</taxon>
        <taxon>Campylobacterales</taxon>
        <taxon>Campylobacteraceae</taxon>
        <taxon>Campylobacter</taxon>
    </lineage>
</organism>
<dbReference type="CDD" id="cd01651">
    <property type="entry name" value="RT_G2_intron"/>
    <property type="match status" value="1"/>
</dbReference>
<dbReference type="SUPFAM" id="SSF56672">
    <property type="entry name" value="DNA/RNA polymerases"/>
    <property type="match status" value="1"/>
</dbReference>
<dbReference type="Proteomes" id="UP000440714">
    <property type="component" value="Unassembled WGS sequence"/>
</dbReference>
<comment type="cofactor">
    <cofactor evidence="10">
        <name>Mg(2+)</name>
        <dbReference type="ChEBI" id="CHEBI:18420"/>
    </cofactor>
    <cofactor evidence="10">
        <name>Mn(2+)</name>
        <dbReference type="ChEBI" id="CHEBI:29035"/>
    </cofactor>
</comment>
<dbReference type="Pfam" id="PF01867">
    <property type="entry name" value="Cas_Cas1"/>
    <property type="match status" value="1"/>
</dbReference>
<evidence type="ECO:0000256" key="9">
    <source>
        <dbReference type="ARBA" id="ARBA00038592"/>
    </source>
</evidence>
<keyword evidence="6 10" id="KW-0051">Antiviral defense</keyword>
<dbReference type="InterPro" id="IPR043502">
    <property type="entry name" value="DNA/RNA_pol_sf"/>
</dbReference>
<gene>
    <name evidence="10 12" type="primary">cas1</name>
    <name evidence="12" type="ORF">F5R70_01665</name>
</gene>
<dbReference type="GO" id="GO:0051607">
    <property type="term" value="P:defense response to virus"/>
    <property type="evidence" value="ECO:0007669"/>
    <property type="project" value="UniProtKB-UniRule"/>
</dbReference>
<dbReference type="PROSITE" id="PS50878">
    <property type="entry name" value="RT_POL"/>
    <property type="match status" value="1"/>
</dbReference>
<keyword evidence="5 10" id="KW-0460">Magnesium</keyword>
<evidence type="ECO:0000256" key="8">
    <source>
        <dbReference type="ARBA" id="ARBA00023211"/>
    </source>
</evidence>
<evidence type="ECO:0000259" key="11">
    <source>
        <dbReference type="PROSITE" id="PS50878"/>
    </source>
</evidence>
<proteinExistence type="inferred from homology"/>
<dbReference type="PANTHER" id="PTHR34353">
    <property type="entry name" value="CRISPR-ASSOCIATED ENDONUCLEASE CAS1 1"/>
    <property type="match status" value="1"/>
</dbReference>
<dbReference type="GO" id="GO:0043571">
    <property type="term" value="P:maintenance of CRISPR repeat elements"/>
    <property type="evidence" value="ECO:0007669"/>
    <property type="project" value="UniProtKB-UniRule"/>
</dbReference>
<comment type="similarity">
    <text evidence="10">Belongs to the CRISPR-associated endonuclease Cas1 family.</text>
</comment>
<feature type="domain" description="Reverse transcriptase" evidence="11">
    <location>
        <begin position="47"/>
        <end position="273"/>
    </location>
</feature>
<evidence type="ECO:0000256" key="1">
    <source>
        <dbReference type="ARBA" id="ARBA00022722"/>
    </source>
</evidence>
<dbReference type="Pfam" id="PF00078">
    <property type="entry name" value="RVT_1"/>
    <property type="match status" value="1"/>
</dbReference>
<dbReference type="InterPro" id="IPR042206">
    <property type="entry name" value="CRISPR-assoc_Cas1_C"/>
</dbReference>
<protein>
    <recommendedName>
        <fullName evidence="10">CRISPR-associated endonuclease Cas1</fullName>
        <ecNumber evidence="10">3.1.-.-</ecNumber>
    </recommendedName>
</protein>
<evidence type="ECO:0000256" key="4">
    <source>
        <dbReference type="ARBA" id="ARBA00022801"/>
    </source>
</evidence>
<dbReference type="PANTHER" id="PTHR34353:SF2">
    <property type="entry name" value="CRISPR-ASSOCIATED ENDONUCLEASE CAS1 1"/>
    <property type="match status" value="1"/>
</dbReference>
<keyword evidence="3 10" id="KW-0255">Endonuclease</keyword>
<dbReference type="InterPro" id="IPR042211">
    <property type="entry name" value="CRISPR-assoc_Cas1_N"/>
</dbReference>
<dbReference type="NCBIfam" id="TIGR00287">
    <property type="entry name" value="cas1"/>
    <property type="match status" value="1"/>
</dbReference>
<name>A0A698FY85_CAMLA</name>
<comment type="caution">
    <text evidence="12">The sequence shown here is derived from an EMBL/GenBank/DDBJ whole genome shotgun (WGS) entry which is preliminary data.</text>
</comment>
<keyword evidence="4 10" id="KW-0378">Hydrolase</keyword>
<keyword evidence="2 10" id="KW-0479">Metal-binding</keyword>
<comment type="function">
    <text evidence="10">CRISPR (clustered regularly interspaced short palindromic repeat), is an adaptive immune system that provides protection against mobile genetic elements (viruses, transposable elements and conjugative plasmids). CRISPR clusters contain spacers, sequences complementary to antecedent mobile elements, and target invading nucleic acids. CRISPR clusters are transcribed and processed into CRISPR RNA (crRNA). Acts as a dsDNA endonuclease. Involved in the integration of spacer DNA into the CRISPR cassette.</text>
</comment>
<keyword evidence="8 10" id="KW-0464">Manganese</keyword>
<dbReference type="InterPro" id="IPR050646">
    <property type="entry name" value="Cas1"/>
</dbReference>
<dbReference type="CDD" id="cd09634">
    <property type="entry name" value="Cas1_I-II-III"/>
    <property type="match status" value="1"/>
</dbReference>
<dbReference type="AlphaFoldDB" id="A0A698FY85"/>
<sequence>MYEETLEEIYTFKALYEAFESINFNTGLDELSEKDFCANLNANLDELKNSILTNTYTPEPLKQIYIEKENDKKRPIAISSIKDKLVQKVLYNKLSVYFESLFSNRSYAYRKGKSIVKALNRVNNLLAQQYHFILKSDIKEFFDSINQNRLINLLKEYIKDENIIKLLALFIKNGSFCNIDYKKHILGIHQGNILSPLLSNIYLNSFDRYLETKNYEFIRYADDFVVLFKEEKQAKHCLLDIENFLCKIDLSLNKEKTYITNYQKGFVFLGVEFIGSQRNLKESSLQKILSKIKKLAYEKDFIKEANVLLESLKNYYFKILTKDCSDYILLKNSFLNSLTQKLISYKNQKTIIFKKDFKNLLKELNLSYIIDAHLIDDTIELIVSDVFNKSIDFSQTDKKLNQKAREYDKKFAQSSTLYISQAGSFIGINHNSFVLKMKNKIIKKFPKEKIKRIILEGQGISFSTDLIYYCAKNQISIDFIDHHSISYAQLISYKNIASKTALAQLEFYNSPRKLEIAKEIITSKTTNQLNYLKYLNKYHKNLTSYINQITKIIKLKIPKAQNTDELLGYEGIVSNIYYSCFKENFDFPFEARVTYKAKDLVNSSLNYAYAILYGKIQHYLVQAGLNLNISFLHAIDSNKPTLCFDMIEEFRTFIVDRTIISMFNKEEPLKIDSNGMLDKQSKILIIKNINEKLNSYTKWKKQSIKCENIIQHQCYHLARVVNNEDKKYNGFIGKY</sequence>
<evidence type="ECO:0000256" key="3">
    <source>
        <dbReference type="ARBA" id="ARBA00022759"/>
    </source>
</evidence>
<dbReference type="Gene3D" id="1.20.120.920">
    <property type="entry name" value="CRISPR-associated endonuclease Cas1, C-terminal domain"/>
    <property type="match status" value="1"/>
</dbReference>
<dbReference type="GO" id="GO:0046872">
    <property type="term" value="F:metal ion binding"/>
    <property type="evidence" value="ECO:0007669"/>
    <property type="project" value="UniProtKB-UniRule"/>
</dbReference>
<dbReference type="GO" id="GO:0003677">
    <property type="term" value="F:DNA binding"/>
    <property type="evidence" value="ECO:0007669"/>
    <property type="project" value="UniProtKB-KW"/>
</dbReference>
<evidence type="ECO:0000256" key="5">
    <source>
        <dbReference type="ARBA" id="ARBA00022842"/>
    </source>
</evidence>
<dbReference type="HAMAP" id="MF_01470">
    <property type="entry name" value="Cas1"/>
    <property type="match status" value="1"/>
</dbReference>
<accession>A0A698FY85</accession>
<keyword evidence="1 10" id="KW-0540">Nuclease</keyword>
<dbReference type="GO" id="GO:0004519">
    <property type="term" value="F:endonuclease activity"/>
    <property type="evidence" value="ECO:0007669"/>
    <property type="project" value="UniProtKB-UniRule"/>
</dbReference>
<dbReference type="Gene3D" id="3.100.10.20">
    <property type="entry name" value="CRISPR-associated endonuclease Cas1, N-terminal domain"/>
    <property type="match status" value="1"/>
</dbReference>
<dbReference type="EC" id="3.1.-.-" evidence="10"/>
<feature type="binding site" evidence="10">
    <location>
        <position position="633"/>
    </location>
    <ligand>
        <name>Mn(2+)</name>
        <dbReference type="ChEBI" id="CHEBI:29035"/>
    </ligand>
</feature>
<comment type="subunit">
    <text evidence="9 10">Homodimer, forms a heterotetramer with a Cas2 homodimer.</text>
</comment>
<evidence type="ECO:0000256" key="10">
    <source>
        <dbReference type="HAMAP-Rule" id="MF_01470"/>
    </source>
</evidence>
<keyword evidence="7 10" id="KW-0238">DNA-binding</keyword>
<dbReference type="RefSeq" id="WP_214097599.1">
    <property type="nucleotide sequence ID" value="NZ_CP177183.1"/>
</dbReference>
<dbReference type="GO" id="GO:0016787">
    <property type="term" value="F:hydrolase activity"/>
    <property type="evidence" value="ECO:0007669"/>
    <property type="project" value="UniProtKB-KW"/>
</dbReference>
<dbReference type="InterPro" id="IPR002729">
    <property type="entry name" value="CRISPR-assoc_Cas1"/>
</dbReference>
<evidence type="ECO:0000313" key="13">
    <source>
        <dbReference type="Proteomes" id="UP000440714"/>
    </source>
</evidence>
<reference evidence="12 13" key="1">
    <citation type="submission" date="2019-09" db="EMBL/GenBank/DDBJ databases">
        <authorList>
            <consortium name="PulseNet: The National Subtyping Network for Foodborne Disease Surveillance"/>
            <person name="Tarr C.L."/>
            <person name="Trees E."/>
            <person name="Katz L.S."/>
            <person name="Carleton-Romer H.A."/>
            <person name="Stroika S."/>
            <person name="Kucerova Z."/>
            <person name="Roache K.F."/>
            <person name="Sabol A.L."/>
            <person name="Besser J."/>
            <person name="Gerner-Smidt P."/>
        </authorList>
    </citation>
    <scope>NUCLEOTIDE SEQUENCE [LARGE SCALE GENOMIC DNA]</scope>
    <source>
        <strain evidence="12 13">PNUSAC011760</strain>
    </source>
</reference>